<proteinExistence type="predicted"/>
<dbReference type="Proteomes" id="UP001295469">
    <property type="component" value="Chromosome A07"/>
</dbReference>
<accession>A0A816YT45</accession>
<gene>
    <name evidence="1" type="ORF">DARMORV10_A07P21540.1</name>
</gene>
<organism evidence="1">
    <name type="scientific">Brassica napus</name>
    <name type="common">Rape</name>
    <dbReference type="NCBI Taxonomy" id="3708"/>
    <lineage>
        <taxon>Eukaryota</taxon>
        <taxon>Viridiplantae</taxon>
        <taxon>Streptophyta</taxon>
        <taxon>Embryophyta</taxon>
        <taxon>Tracheophyta</taxon>
        <taxon>Spermatophyta</taxon>
        <taxon>Magnoliopsida</taxon>
        <taxon>eudicotyledons</taxon>
        <taxon>Gunneridae</taxon>
        <taxon>Pentapetalae</taxon>
        <taxon>rosids</taxon>
        <taxon>malvids</taxon>
        <taxon>Brassicales</taxon>
        <taxon>Brassicaceae</taxon>
        <taxon>Brassiceae</taxon>
        <taxon>Brassica</taxon>
    </lineage>
</organism>
<protein>
    <submittedName>
        <fullName evidence="1">(rape) hypothetical protein</fullName>
    </submittedName>
</protein>
<dbReference type="EMBL" id="HG994361">
    <property type="protein sequence ID" value="CAF2168843.1"/>
    <property type="molecule type" value="Genomic_DNA"/>
</dbReference>
<reference evidence="1" key="1">
    <citation type="submission" date="2021-01" db="EMBL/GenBank/DDBJ databases">
        <authorList>
            <consortium name="Genoscope - CEA"/>
            <person name="William W."/>
        </authorList>
    </citation>
    <scope>NUCLEOTIDE SEQUENCE</scope>
</reference>
<dbReference type="AlphaFoldDB" id="A0A816YT45"/>
<name>A0A816YT45_BRANA</name>
<evidence type="ECO:0000313" key="1">
    <source>
        <dbReference type="EMBL" id="CAF2168843.1"/>
    </source>
</evidence>
<sequence length="95" mass="10826">MCQRNDSSAYVEHICGLRIGPDGLSNGVVKILIEQLKMSHILLQDSSKEDELLIIIIYTMEAPTLTEPQVVRTSQLHMIMMFPLTNMVNLKYIHI</sequence>